<evidence type="ECO:0000313" key="1">
    <source>
        <dbReference type="EMBL" id="EJD76415.1"/>
    </source>
</evidence>
<dbReference type="InParanoid" id="A0A1S0ULF1"/>
<dbReference type="EMBL" id="JH712076">
    <property type="protein sequence ID" value="EJD76415.1"/>
    <property type="molecule type" value="Genomic_DNA"/>
</dbReference>
<dbReference type="CTD" id="31251448"/>
<dbReference type="RefSeq" id="XP_020307214.1">
    <property type="nucleotide sequence ID" value="XM_020449296.1"/>
</dbReference>
<protein>
    <submittedName>
        <fullName evidence="1">Uncharacterized protein</fullName>
    </submittedName>
</protein>
<organism evidence="1">
    <name type="scientific">Loa loa</name>
    <name type="common">Eye worm</name>
    <name type="synonym">Filaria loa</name>
    <dbReference type="NCBI Taxonomy" id="7209"/>
    <lineage>
        <taxon>Eukaryota</taxon>
        <taxon>Metazoa</taxon>
        <taxon>Ecdysozoa</taxon>
        <taxon>Nematoda</taxon>
        <taxon>Chromadorea</taxon>
        <taxon>Rhabditida</taxon>
        <taxon>Spirurina</taxon>
        <taxon>Spiruromorpha</taxon>
        <taxon>Filarioidea</taxon>
        <taxon>Onchocercidae</taxon>
        <taxon>Loa</taxon>
    </lineage>
</organism>
<sequence length="52" mass="5963">MASRNSALGQLNNKICQQPTNIYLAKNSNMRAELHVWKYQLLKLNIALTSPY</sequence>
<accession>A0A1S0ULF1</accession>
<proteinExistence type="predicted"/>
<gene>
    <name evidence="1" type="ORF">LOAG_16649</name>
</gene>
<dbReference type="AlphaFoldDB" id="A0A1S0ULF1"/>
<dbReference type="KEGG" id="loa:LOAG_16649"/>
<dbReference type="GeneID" id="31251448"/>
<reference evidence="1" key="1">
    <citation type="submission" date="2012-04" db="EMBL/GenBank/DDBJ databases">
        <title>The Genome Sequence of Loa loa.</title>
        <authorList>
            <consortium name="The Broad Institute Genome Sequencing Platform"/>
            <consortium name="Broad Institute Genome Sequencing Center for Infectious Disease"/>
            <person name="Nutman T.B."/>
            <person name="Fink D.L."/>
            <person name="Russ C."/>
            <person name="Young S."/>
            <person name="Zeng Q."/>
            <person name="Gargeya S."/>
            <person name="Alvarado L."/>
            <person name="Berlin A."/>
            <person name="Chapman S.B."/>
            <person name="Chen Z."/>
            <person name="Freedman E."/>
            <person name="Gellesch M."/>
            <person name="Goldberg J."/>
            <person name="Griggs A."/>
            <person name="Gujja S."/>
            <person name="Heilman E.R."/>
            <person name="Heiman D."/>
            <person name="Howarth C."/>
            <person name="Mehta T."/>
            <person name="Neiman D."/>
            <person name="Pearson M."/>
            <person name="Roberts A."/>
            <person name="Saif S."/>
            <person name="Shea T."/>
            <person name="Shenoy N."/>
            <person name="Sisk P."/>
            <person name="Stolte C."/>
            <person name="Sykes S."/>
            <person name="White J."/>
            <person name="Yandava C."/>
            <person name="Haas B."/>
            <person name="Henn M.R."/>
            <person name="Nusbaum C."/>
            <person name="Birren B."/>
        </authorList>
    </citation>
    <scope>NUCLEOTIDE SEQUENCE [LARGE SCALE GENOMIC DNA]</scope>
</reference>
<name>A0A1S0ULF1_LOALO</name>